<evidence type="ECO:0000313" key="12">
    <source>
        <dbReference type="Proteomes" id="UP000275281"/>
    </source>
</evidence>
<evidence type="ECO:0000256" key="7">
    <source>
        <dbReference type="ARBA" id="ARBA00022692"/>
    </source>
</evidence>
<dbReference type="Pfam" id="PF07963">
    <property type="entry name" value="N_methyl"/>
    <property type="match status" value="1"/>
</dbReference>
<name>A0A3N5YMM1_9ALTE</name>
<dbReference type="InterPro" id="IPR045584">
    <property type="entry name" value="Pilin-like"/>
</dbReference>
<evidence type="ECO:0000256" key="10">
    <source>
        <dbReference type="SAM" id="Phobius"/>
    </source>
</evidence>
<evidence type="ECO:0000256" key="3">
    <source>
        <dbReference type="ARBA" id="ARBA00021539"/>
    </source>
</evidence>
<comment type="subcellular location">
    <subcellularLocation>
        <location evidence="1">Cell inner membrane</location>
        <topology evidence="1">Single-pass membrane protein</topology>
    </subcellularLocation>
</comment>
<feature type="transmembrane region" description="Helical" evidence="10">
    <location>
        <begin position="12"/>
        <end position="34"/>
    </location>
</feature>
<dbReference type="SUPFAM" id="SSF54523">
    <property type="entry name" value="Pili subunits"/>
    <property type="match status" value="1"/>
</dbReference>
<dbReference type="PANTHER" id="PTHR39583">
    <property type="entry name" value="TYPE II SECRETION SYSTEM PROTEIN J-RELATED"/>
    <property type="match status" value="1"/>
</dbReference>
<protein>
    <recommendedName>
        <fullName evidence="3">Type II secretion system protein J</fullName>
    </recommendedName>
</protein>
<dbReference type="NCBIfam" id="TIGR02532">
    <property type="entry name" value="IV_pilin_GFxxxE"/>
    <property type="match status" value="1"/>
</dbReference>
<dbReference type="RefSeq" id="WP_124028048.1">
    <property type="nucleotide sequence ID" value="NZ_JBHRSN010000006.1"/>
</dbReference>
<keyword evidence="9 10" id="KW-0472">Membrane</keyword>
<dbReference type="OrthoDB" id="9794345at2"/>
<keyword evidence="6" id="KW-0997">Cell inner membrane</keyword>
<dbReference type="Proteomes" id="UP000275281">
    <property type="component" value="Unassembled WGS sequence"/>
</dbReference>
<evidence type="ECO:0000256" key="9">
    <source>
        <dbReference type="ARBA" id="ARBA00023136"/>
    </source>
</evidence>
<evidence type="ECO:0000256" key="4">
    <source>
        <dbReference type="ARBA" id="ARBA00022475"/>
    </source>
</evidence>
<proteinExistence type="inferred from homology"/>
<accession>A0A3N5YMM1</accession>
<evidence type="ECO:0000256" key="1">
    <source>
        <dbReference type="ARBA" id="ARBA00004377"/>
    </source>
</evidence>
<evidence type="ECO:0000256" key="2">
    <source>
        <dbReference type="ARBA" id="ARBA00011084"/>
    </source>
</evidence>
<dbReference type="Gene3D" id="3.10.610.10">
    <property type="entry name" value="GSPII I/J protein-like"/>
    <property type="match status" value="1"/>
</dbReference>
<reference evidence="11 12" key="1">
    <citation type="submission" date="2018-11" db="EMBL/GenBank/DDBJ databases">
        <authorList>
            <person name="Ye M.-Q."/>
            <person name="Du Z.-J."/>
        </authorList>
    </citation>
    <scope>NUCLEOTIDE SEQUENCE [LARGE SCALE GENOMIC DNA]</scope>
    <source>
        <strain evidence="11 12">U0105</strain>
    </source>
</reference>
<dbReference type="InterPro" id="IPR051621">
    <property type="entry name" value="T2SS_protein_J"/>
</dbReference>
<keyword evidence="5" id="KW-0488">Methylation</keyword>
<comment type="caution">
    <text evidence="11">The sequence shown here is derived from an EMBL/GenBank/DDBJ whole genome shotgun (WGS) entry which is preliminary data.</text>
</comment>
<dbReference type="AlphaFoldDB" id="A0A3N5YMM1"/>
<dbReference type="EMBL" id="RPOK01000003">
    <property type="protein sequence ID" value="RPJ66691.1"/>
    <property type="molecule type" value="Genomic_DNA"/>
</dbReference>
<keyword evidence="4" id="KW-1003">Cell membrane</keyword>
<dbReference type="PANTHER" id="PTHR39583:SF2">
    <property type="entry name" value="TYPE II SECRETION SYSTEM PROTEIN J"/>
    <property type="match status" value="1"/>
</dbReference>
<dbReference type="GO" id="GO:0015627">
    <property type="term" value="C:type II protein secretion system complex"/>
    <property type="evidence" value="ECO:0007669"/>
    <property type="project" value="InterPro"/>
</dbReference>
<dbReference type="GO" id="GO:0005886">
    <property type="term" value="C:plasma membrane"/>
    <property type="evidence" value="ECO:0007669"/>
    <property type="project" value="UniProtKB-SubCell"/>
</dbReference>
<evidence type="ECO:0000256" key="5">
    <source>
        <dbReference type="ARBA" id="ARBA00022481"/>
    </source>
</evidence>
<keyword evidence="8 10" id="KW-1133">Transmembrane helix</keyword>
<keyword evidence="7 10" id="KW-0812">Transmembrane</keyword>
<dbReference type="NCBIfam" id="TIGR01711">
    <property type="entry name" value="gspJ"/>
    <property type="match status" value="1"/>
</dbReference>
<comment type="similarity">
    <text evidence="2">Belongs to the GSP J family.</text>
</comment>
<dbReference type="GO" id="GO:0015628">
    <property type="term" value="P:protein secretion by the type II secretion system"/>
    <property type="evidence" value="ECO:0007669"/>
    <property type="project" value="InterPro"/>
</dbReference>
<evidence type="ECO:0000313" key="11">
    <source>
        <dbReference type="EMBL" id="RPJ66691.1"/>
    </source>
</evidence>
<organism evidence="11 12">
    <name type="scientific">Alteromonas sediminis</name>
    <dbReference type="NCBI Taxonomy" id="2259342"/>
    <lineage>
        <taxon>Bacteria</taxon>
        <taxon>Pseudomonadati</taxon>
        <taxon>Pseudomonadota</taxon>
        <taxon>Gammaproteobacteria</taxon>
        <taxon>Alteromonadales</taxon>
        <taxon>Alteromonadaceae</taxon>
        <taxon>Alteromonas/Salinimonas group</taxon>
        <taxon>Alteromonas</taxon>
    </lineage>
</organism>
<dbReference type="InterPro" id="IPR012902">
    <property type="entry name" value="N_methyl_site"/>
</dbReference>
<evidence type="ECO:0000256" key="6">
    <source>
        <dbReference type="ARBA" id="ARBA00022519"/>
    </source>
</evidence>
<dbReference type="InterPro" id="IPR010055">
    <property type="entry name" value="T2SS_protein-GspJ"/>
</dbReference>
<keyword evidence="12" id="KW-1185">Reference proteome</keyword>
<evidence type="ECO:0000256" key="8">
    <source>
        <dbReference type="ARBA" id="ARBA00022989"/>
    </source>
</evidence>
<gene>
    <name evidence="11" type="primary">gspJ</name>
    <name evidence="11" type="ORF">DRW07_11480</name>
</gene>
<sequence>MRSVNGFTMLEILIAMAIFTMIGIGSTALLTTVIDSNEAASERFVRLQSLQRAMLLIERDVQQAIARPVRIEGEAIDRVMFGGITDTSDADGLAFVRAGWSNPQFMLPRSTLEYVAYRLTEGRLERLSGHYLDNVIGYEPKERVLLDDVLDFRVEFYVGGEEDGELRWSDSYVGTTLPQGVALIIESETFGTLRREFALVGANS</sequence>
<dbReference type="Pfam" id="PF11612">
    <property type="entry name" value="T2SSJ"/>
    <property type="match status" value="1"/>
</dbReference>